<evidence type="ECO:0000313" key="2">
    <source>
        <dbReference type="Proteomes" id="UP000198211"/>
    </source>
</evidence>
<protein>
    <recommendedName>
        <fullName evidence="3">Bzip transcription factor</fullName>
    </recommendedName>
</protein>
<accession>A0A225X1C0</accession>
<dbReference type="AlphaFoldDB" id="A0A225X1C0"/>
<keyword evidence="2" id="KW-1185">Reference proteome</keyword>
<reference evidence="2" key="1">
    <citation type="submission" date="2017-03" db="EMBL/GenBank/DDBJ databases">
        <title>Phytopthora megakarya and P. palmivora, two closely related causual agents of cacao black pod achieved similar genome size and gene model numbers by different mechanisms.</title>
        <authorList>
            <person name="Ali S."/>
            <person name="Shao J."/>
            <person name="Larry D.J."/>
            <person name="Kronmiller B."/>
            <person name="Shen D."/>
            <person name="Strem M.D."/>
            <person name="Melnick R.L."/>
            <person name="Guiltinan M.J."/>
            <person name="Tyler B.M."/>
            <person name="Meinhardt L.W."/>
            <person name="Bailey B.A."/>
        </authorList>
    </citation>
    <scope>NUCLEOTIDE SEQUENCE [LARGE SCALE GENOMIC DNA]</scope>
    <source>
        <strain evidence="2">zdho120</strain>
    </source>
</reference>
<comment type="caution">
    <text evidence="1">The sequence shown here is derived from an EMBL/GenBank/DDBJ whole genome shotgun (WGS) entry which is preliminary data.</text>
</comment>
<gene>
    <name evidence="1" type="ORF">PHMEG_0001612</name>
</gene>
<dbReference type="Proteomes" id="UP000198211">
    <property type="component" value="Unassembled WGS sequence"/>
</dbReference>
<proteinExistence type="predicted"/>
<dbReference type="EMBL" id="NBNE01000060">
    <property type="protein sequence ID" value="OWZ23482.1"/>
    <property type="molecule type" value="Genomic_DNA"/>
</dbReference>
<name>A0A225X1C0_9STRA</name>
<dbReference type="OrthoDB" id="127326at2759"/>
<sequence length="150" mass="16895">MSIDVMDGTLRGVDALLESWRLFSVYHADVQLQLQRLETSPRGSVVATAKTAITITENTLRNLYPHLLVDAFGNNEWSPLAHRLLNQHIEMESTICFDWDHSSGRVVYVETKRDILTPMLHLLGSLANVSYVFDGARITLEGTRIQEPSS</sequence>
<evidence type="ECO:0008006" key="3">
    <source>
        <dbReference type="Google" id="ProtNLM"/>
    </source>
</evidence>
<evidence type="ECO:0000313" key="1">
    <source>
        <dbReference type="EMBL" id="OWZ23482.1"/>
    </source>
</evidence>
<organism evidence="1 2">
    <name type="scientific">Phytophthora megakarya</name>
    <dbReference type="NCBI Taxonomy" id="4795"/>
    <lineage>
        <taxon>Eukaryota</taxon>
        <taxon>Sar</taxon>
        <taxon>Stramenopiles</taxon>
        <taxon>Oomycota</taxon>
        <taxon>Peronosporomycetes</taxon>
        <taxon>Peronosporales</taxon>
        <taxon>Peronosporaceae</taxon>
        <taxon>Phytophthora</taxon>
    </lineage>
</organism>